<sequence>MRAALLVTLLLLAGCGAGAEATPPAPSTVVSVAPPAPTVTPPNGQDLLFAAMMIAHHAQAVEMSRTLLGKAGVPARVVAIAEFIRTDQDREIAEMNAWRVAWGKPAVPPDDPAAARHGAGHGMLTEEQLAALAAADGPTASRLYLTQMIEHHEGAILMARAVLKVGANAYIRNLAKHVVNEQGAENQAMAKLLAPT</sequence>
<protein>
    <submittedName>
        <fullName evidence="3">DUF305 domain-containing protein</fullName>
    </submittedName>
</protein>
<feature type="signal peptide" evidence="1">
    <location>
        <begin position="1"/>
        <end position="19"/>
    </location>
</feature>
<comment type="caution">
    <text evidence="3">The sequence shown here is derived from an EMBL/GenBank/DDBJ whole genome shotgun (WGS) entry which is preliminary data.</text>
</comment>
<dbReference type="PROSITE" id="PS51257">
    <property type="entry name" value="PROKAR_LIPOPROTEIN"/>
    <property type="match status" value="1"/>
</dbReference>
<proteinExistence type="predicted"/>
<dbReference type="InterPro" id="IPR005183">
    <property type="entry name" value="DUF305_CopM-like"/>
</dbReference>
<dbReference type="Pfam" id="PF03713">
    <property type="entry name" value="DUF305"/>
    <property type="match status" value="1"/>
</dbReference>
<organism evidence="3 4">
    <name type="scientific">Phytohabitans kaempferiae</name>
    <dbReference type="NCBI Taxonomy" id="1620943"/>
    <lineage>
        <taxon>Bacteria</taxon>
        <taxon>Bacillati</taxon>
        <taxon>Actinomycetota</taxon>
        <taxon>Actinomycetes</taxon>
        <taxon>Micromonosporales</taxon>
        <taxon>Micromonosporaceae</taxon>
    </lineage>
</organism>
<dbReference type="RefSeq" id="WP_377243354.1">
    <property type="nucleotide sequence ID" value="NZ_JBHLUH010000001.1"/>
</dbReference>
<name>A0ABV6LUI8_9ACTN</name>
<feature type="domain" description="DUF305" evidence="2">
    <location>
        <begin position="46"/>
        <end position="193"/>
    </location>
</feature>
<evidence type="ECO:0000259" key="2">
    <source>
        <dbReference type="Pfam" id="PF03713"/>
    </source>
</evidence>
<dbReference type="Proteomes" id="UP001589867">
    <property type="component" value="Unassembled WGS sequence"/>
</dbReference>
<feature type="chain" id="PRO_5045769484" evidence="1">
    <location>
        <begin position="20"/>
        <end position="196"/>
    </location>
</feature>
<reference evidence="3 4" key="1">
    <citation type="submission" date="2024-09" db="EMBL/GenBank/DDBJ databases">
        <authorList>
            <person name="Sun Q."/>
            <person name="Mori K."/>
        </authorList>
    </citation>
    <scope>NUCLEOTIDE SEQUENCE [LARGE SCALE GENOMIC DNA]</scope>
    <source>
        <strain evidence="3 4">TBRC 3947</strain>
    </source>
</reference>
<accession>A0ABV6LUI8</accession>
<keyword evidence="4" id="KW-1185">Reference proteome</keyword>
<dbReference type="Gene3D" id="1.20.1260.10">
    <property type="match status" value="1"/>
</dbReference>
<dbReference type="PANTHER" id="PTHR36933">
    <property type="entry name" value="SLL0788 PROTEIN"/>
    <property type="match status" value="1"/>
</dbReference>
<dbReference type="EMBL" id="JBHLUH010000001">
    <property type="protein sequence ID" value="MFC0526077.1"/>
    <property type="molecule type" value="Genomic_DNA"/>
</dbReference>
<evidence type="ECO:0000256" key="1">
    <source>
        <dbReference type="SAM" id="SignalP"/>
    </source>
</evidence>
<dbReference type="PANTHER" id="PTHR36933:SF1">
    <property type="entry name" value="SLL0788 PROTEIN"/>
    <property type="match status" value="1"/>
</dbReference>
<evidence type="ECO:0000313" key="4">
    <source>
        <dbReference type="Proteomes" id="UP001589867"/>
    </source>
</evidence>
<keyword evidence="1" id="KW-0732">Signal</keyword>
<gene>
    <name evidence="3" type="ORF">ACFFIA_00145</name>
</gene>
<evidence type="ECO:0000313" key="3">
    <source>
        <dbReference type="EMBL" id="MFC0526077.1"/>
    </source>
</evidence>
<dbReference type="InterPro" id="IPR012347">
    <property type="entry name" value="Ferritin-like"/>
</dbReference>